<dbReference type="EnsemblMetazoa" id="XM_003383523.3">
    <property type="protein sequence ID" value="XP_003383571.1"/>
    <property type="gene ID" value="LOC100634883"/>
</dbReference>
<dbReference type="EnsemblMetazoa" id="Aqu2.1.41282_001">
    <property type="protein sequence ID" value="Aqu2.1.41282_001"/>
    <property type="gene ID" value="Aqu2.1.41282"/>
</dbReference>
<dbReference type="PANTHER" id="PTHR16206">
    <property type="entry name" value="DEP DOMAIN-CONTAINING"/>
    <property type="match status" value="1"/>
</dbReference>
<dbReference type="InterPro" id="IPR036388">
    <property type="entry name" value="WH-like_DNA-bd_sf"/>
</dbReference>
<accession>A0A1X7VMI6</accession>
<reference evidence="3" key="1">
    <citation type="journal article" date="2010" name="Nature">
        <title>The Amphimedon queenslandica genome and the evolution of animal complexity.</title>
        <authorList>
            <person name="Srivastava M."/>
            <person name="Simakov O."/>
            <person name="Chapman J."/>
            <person name="Fahey B."/>
            <person name="Gauthier M.E."/>
            <person name="Mitros T."/>
            <person name="Richards G.S."/>
            <person name="Conaco C."/>
            <person name="Dacre M."/>
            <person name="Hellsten U."/>
            <person name="Larroux C."/>
            <person name="Putnam N.H."/>
            <person name="Stanke M."/>
            <person name="Adamska M."/>
            <person name="Darling A."/>
            <person name="Degnan S.M."/>
            <person name="Oakley T.H."/>
            <person name="Plachetzki D.C."/>
            <person name="Zhai Y."/>
            <person name="Adamski M."/>
            <person name="Calcino A."/>
            <person name="Cummins S.F."/>
            <person name="Goodstein D.M."/>
            <person name="Harris C."/>
            <person name="Jackson D.J."/>
            <person name="Leys S.P."/>
            <person name="Shu S."/>
            <person name="Woodcroft B.J."/>
            <person name="Vervoort M."/>
            <person name="Kosik K.S."/>
            <person name="Manning G."/>
            <person name="Degnan B.M."/>
            <person name="Rokhsar D.S."/>
        </authorList>
    </citation>
    <scope>NUCLEOTIDE SEQUENCE [LARGE SCALE GENOMIC DNA]</scope>
</reference>
<dbReference type="SUPFAM" id="SSF46785">
    <property type="entry name" value="Winged helix' DNA-binding domain"/>
    <property type="match status" value="1"/>
</dbReference>
<dbReference type="Proteomes" id="UP000007879">
    <property type="component" value="Unassembled WGS sequence"/>
</dbReference>
<reference evidence="2" key="2">
    <citation type="submission" date="2017-05" db="UniProtKB">
        <authorList>
            <consortium name="EnsemblMetazoa"/>
        </authorList>
    </citation>
    <scope>IDENTIFICATION</scope>
</reference>
<evidence type="ECO:0000313" key="3">
    <source>
        <dbReference type="Proteomes" id="UP000007879"/>
    </source>
</evidence>
<feature type="region of interest" description="Disordered" evidence="1">
    <location>
        <begin position="253"/>
        <end position="280"/>
    </location>
</feature>
<name>A0A1X7VMI6_AMPQE</name>
<feature type="compositionally biased region" description="Basic and acidic residues" evidence="1">
    <location>
        <begin position="269"/>
        <end position="280"/>
    </location>
</feature>
<proteinExistence type="predicted"/>
<evidence type="ECO:0000256" key="1">
    <source>
        <dbReference type="SAM" id="MobiDB-lite"/>
    </source>
</evidence>
<dbReference type="InterPro" id="IPR036390">
    <property type="entry name" value="WH_DNA-bd_sf"/>
</dbReference>
<evidence type="ECO:0000313" key="2">
    <source>
        <dbReference type="EnsemblMetazoa" id="Aqu2.1.41282_001"/>
    </source>
</evidence>
<dbReference type="AlphaFoldDB" id="A0A1X7VMI6"/>
<sequence>MATAADTLLLAESSDTITGGSSDHSIRTLTPQTAQFTEPVLSLLLDPIVSYDDLLRDAKMKLNRQRAASSDDILGPKQIRRQGLRQYSSLEALNLDIIATPLRQSVTQQALQLWNCILVYLKTNINCSRKQHKFKYYSNCFFGSEVIACLKAYLGRDVAESSLHVVSDKLLHAGVIERVNEGSGERILSFNPSALYQFKSTEKSNDQKTATAQPNSSTRRKRFIPFGLQASTLKAMFNIWQLWKKHLSSLRANRNRQEDHPTGTAAAEGKGRQEKKRMSEPHCKRHVYTENYSRKRKPTQLNSSSSMTEFLEYKSGQPDWVVYGFL</sequence>
<dbReference type="InParanoid" id="A0A1X7VMI6"/>
<protein>
    <recommendedName>
        <fullName evidence="4">DEP domain-containing protein</fullName>
    </recommendedName>
</protein>
<dbReference type="Gene3D" id="1.10.10.10">
    <property type="entry name" value="Winged helix-like DNA-binding domain superfamily/Winged helix DNA-binding domain"/>
    <property type="match status" value="1"/>
</dbReference>
<dbReference type="PANTHER" id="PTHR16206:SF4">
    <property type="entry name" value="PROTEIN LET-99"/>
    <property type="match status" value="1"/>
</dbReference>
<gene>
    <name evidence="2" type="primary">100634883</name>
</gene>
<organism evidence="2">
    <name type="scientific">Amphimedon queenslandica</name>
    <name type="common">Sponge</name>
    <dbReference type="NCBI Taxonomy" id="400682"/>
    <lineage>
        <taxon>Eukaryota</taxon>
        <taxon>Metazoa</taxon>
        <taxon>Porifera</taxon>
        <taxon>Demospongiae</taxon>
        <taxon>Heteroscleromorpha</taxon>
        <taxon>Haplosclerida</taxon>
        <taxon>Niphatidae</taxon>
        <taxon>Amphimedon</taxon>
    </lineage>
</organism>
<evidence type="ECO:0008006" key="4">
    <source>
        <dbReference type="Google" id="ProtNLM"/>
    </source>
</evidence>
<keyword evidence="3" id="KW-1185">Reference proteome</keyword>
<dbReference type="KEGG" id="aqu:100634883"/>